<dbReference type="EMBL" id="FRAS01000004">
    <property type="protein sequence ID" value="SHK63509.1"/>
    <property type="molecule type" value="Genomic_DNA"/>
</dbReference>
<proteinExistence type="predicted"/>
<dbReference type="STRING" id="1121959.SAMN02746009_01295"/>
<gene>
    <name evidence="2" type="ORF">SAMN02746009_01295</name>
</gene>
<accession>A0A1M6U2V9</accession>
<sequence length="384" mass="41484">MGLLAACERPEAIVPQTAQPAVVAGQNARVWFENTGRFGKSVRDADVTPAGPENTSQPVLQLQWAAAVTLQAGPQEHTLVPIVDNREMFENQDVAYRYLVIATTSGQQPTASILEIIAQNRRYSEAEAPALAHALYQRLQTGAGPLDGAFTGYAFLYDRTYAYRQGLSATAGAVVAGATRLQARRLGGPDTESCTDWYVRVNGAWAYYTTTCTNSVYIDPDIGQPIFPGPSGWGGPTDHPDLGSGNGSGGTNDDGFDPNDSNSYDATDDAMVTLDGPTLGDYGAVIRTRYDAASTLELKIEIDTRTHDVKKMVLTMAGLMGPTTLSQTGDGNFLRYDSSTNRYYFSVTFVVTGTGNTMYNGSNQFLSGWIDLDNDTARTRLYRP</sequence>
<dbReference type="AlphaFoldDB" id="A0A1M6U2V9"/>
<name>A0A1M6U2V9_9BACT</name>
<reference evidence="3" key="1">
    <citation type="submission" date="2016-11" db="EMBL/GenBank/DDBJ databases">
        <authorList>
            <person name="Varghese N."/>
            <person name="Submissions S."/>
        </authorList>
    </citation>
    <scope>NUCLEOTIDE SEQUENCE [LARGE SCALE GENOMIC DNA]</scope>
    <source>
        <strain evidence="3">DSM 18569</strain>
    </source>
</reference>
<organism evidence="2 3">
    <name type="scientific">Hymenobacter psychrotolerans DSM 18569</name>
    <dbReference type="NCBI Taxonomy" id="1121959"/>
    <lineage>
        <taxon>Bacteria</taxon>
        <taxon>Pseudomonadati</taxon>
        <taxon>Bacteroidota</taxon>
        <taxon>Cytophagia</taxon>
        <taxon>Cytophagales</taxon>
        <taxon>Hymenobacteraceae</taxon>
        <taxon>Hymenobacter</taxon>
    </lineage>
</organism>
<evidence type="ECO:0000256" key="1">
    <source>
        <dbReference type="SAM" id="MobiDB-lite"/>
    </source>
</evidence>
<evidence type="ECO:0000313" key="3">
    <source>
        <dbReference type="Proteomes" id="UP000183947"/>
    </source>
</evidence>
<keyword evidence="3" id="KW-1185">Reference proteome</keyword>
<feature type="region of interest" description="Disordered" evidence="1">
    <location>
        <begin position="227"/>
        <end position="269"/>
    </location>
</feature>
<evidence type="ECO:0000313" key="2">
    <source>
        <dbReference type="EMBL" id="SHK63509.1"/>
    </source>
</evidence>
<dbReference type="Proteomes" id="UP000183947">
    <property type="component" value="Unassembled WGS sequence"/>
</dbReference>
<protein>
    <submittedName>
        <fullName evidence="2">Uncharacterized protein</fullName>
    </submittedName>
</protein>